<feature type="non-terminal residue" evidence="1">
    <location>
        <position position="1"/>
    </location>
</feature>
<dbReference type="InterPro" id="IPR038081">
    <property type="entry name" value="CalX-like_sf"/>
</dbReference>
<reference evidence="1 2" key="1">
    <citation type="submission" date="2020-08" db="EMBL/GenBank/DDBJ databases">
        <title>Novel species isolated from subtropical streams in China.</title>
        <authorList>
            <person name="Lu H."/>
        </authorList>
    </citation>
    <scope>NUCLEOTIDE SEQUENCE [LARGE SCALE GENOMIC DNA]</scope>
    <source>
        <strain evidence="1 2">KACC 16656</strain>
    </source>
</reference>
<dbReference type="Gene3D" id="2.60.40.2030">
    <property type="match status" value="2"/>
</dbReference>
<evidence type="ECO:0000313" key="1">
    <source>
        <dbReference type="EMBL" id="MBC3809736.1"/>
    </source>
</evidence>
<feature type="non-terminal residue" evidence="1">
    <location>
        <position position="297"/>
    </location>
</feature>
<evidence type="ECO:0000313" key="2">
    <source>
        <dbReference type="Proteomes" id="UP000648257"/>
    </source>
</evidence>
<gene>
    <name evidence="1" type="ORF">H8K52_20595</name>
</gene>
<name>A0ABR6XA09_9BURK</name>
<keyword evidence="2" id="KW-1185">Reference proteome</keyword>
<accession>A0ABR6XA09</accession>
<comment type="caution">
    <text evidence="1">The sequence shown here is derived from an EMBL/GenBank/DDBJ whole genome shotgun (WGS) entry which is preliminary data.</text>
</comment>
<organism evidence="1 2">
    <name type="scientific">Undibacterium seohonense</name>
    <dbReference type="NCBI Taxonomy" id="1344950"/>
    <lineage>
        <taxon>Bacteria</taxon>
        <taxon>Pseudomonadati</taxon>
        <taxon>Pseudomonadota</taxon>
        <taxon>Betaproteobacteria</taxon>
        <taxon>Burkholderiales</taxon>
        <taxon>Oxalobacteraceae</taxon>
        <taxon>Undibacterium</taxon>
    </lineage>
</organism>
<dbReference type="SUPFAM" id="SSF141072">
    <property type="entry name" value="CalX-like"/>
    <property type="match status" value="2"/>
</dbReference>
<dbReference type="EMBL" id="JACOFW010000072">
    <property type="protein sequence ID" value="MBC3809736.1"/>
    <property type="molecule type" value="Genomic_DNA"/>
</dbReference>
<protein>
    <submittedName>
        <fullName evidence="1">Cadherin</fullName>
    </submittedName>
</protein>
<proteinExistence type="predicted"/>
<sequence>IDNDKPTITTVEPGTPGIGDDNVVEGNNLIYTVSLSAATSNVSTYAYSLGGGTATAGADYNTTPTFSNGVTLVGGNLIVPSGVTSFTVTVATINDVVVDSASPETLPLVVGGVTGNGGIIDNDQPTITTVEPGAPGTGDNNVVEGTNLVYTVSLSSPTTIASTYAYALGGGTATSGSDYNATPTFSNGVTLVGGNLIVPAGVTNFTVTVATIDDASLEAVTPETLPLVIAGVTGAGGIIDNDKPTITTVEPGTPGIGDDNVVEGNNLIYTVSLSAATSNVSTYAYSLGGGTATAGSD</sequence>
<dbReference type="Proteomes" id="UP000648257">
    <property type="component" value="Unassembled WGS sequence"/>
</dbReference>